<evidence type="ECO:0000313" key="7">
    <source>
        <dbReference type="Proteomes" id="UP000230709"/>
    </source>
</evidence>
<dbReference type="InterPro" id="IPR050683">
    <property type="entry name" value="Bact_Polysacc_Export_ATP-bd"/>
</dbReference>
<dbReference type="GO" id="GO:0016020">
    <property type="term" value="C:membrane"/>
    <property type="evidence" value="ECO:0007669"/>
    <property type="project" value="InterPro"/>
</dbReference>
<accession>A0A2D2CYK3</accession>
<gene>
    <name evidence="6" type="ORF">CQW49_07660</name>
</gene>
<evidence type="ECO:0000256" key="1">
    <source>
        <dbReference type="ARBA" id="ARBA00005417"/>
    </source>
</evidence>
<proteinExistence type="inferred from homology"/>
<organism evidence="6 7">
    <name type="scientific">Methylosinus trichosporium (strain ATCC 35070 / NCIMB 11131 / UNIQEM 75 / OB3b)</name>
    <dbReference type="NCBI Taxonomy" id="595536"/>
    <lineage>
        <taxon>Bacteria</taxon>
        <taxon>Pseudomonadati</taxon>
        <taxon>Pseudomonadota</taxon>
        <taxon>Alphaproteobacteria</taxon>
        <taxon>Hyphomicrobiales</taxon>
        <taxon>Methylocystaceae</taxon>
        <taxon>Methylosinus</taxon>
    </lineage>
</organism>
<dbReference type="PANTHER" id="PTHR46743:SF2">
    <property type="entry name" value="TEICHOIC ACIDS EXPORT ATP-BINDING PROTEIN TAGH"/>
    <property type="match status" value="1"/>
</dbReference>
<evidence type="ECO:0000256" key="3">
    <source>
        <dbReference type="ARBA" id="ARBA00022741"/>
    </source>
</evidence>
<dbReference type="PANTHER" id="PTHR46743">
    <property type="entry name" value="TEICHOIC ACIDS EXPORT ATP-BINDING PROTEIN TAGH"/>
    <property type="match status" value="1"/>
</dbReference>
<dbReference type="Gene3D" id="3.40.50.300">
    <property type="entry name" value="P-loop containing nucleotide triphosphate hydrolases"/>
    <property type="match status" value="1"/>
</dbReference>
<sequence>MIQLNKVFKFFKTERHTKVVLDHVSTVFDTSHSYGVLGVNGAGKSTMLKIIAGTALPNSGRVIRSVRVSWPLGFAGGVHPQLTGRENVHFVARIYGADPRKAAAFVEDFAELGDYLDAPVKTYSTGMSAKLNFGMSMAIDFDVFLIDEITGVGDSRFQKRCAEVFAQRRKNTSVIYVSHSMSSVARYCDRAGVLVDGQLLMFETVGKAAEFYNRMNR</sequence>
<evidence type="ECO:0000256" key="2">
    <source>
        <dbReference type="ARBA" id="ARBA00022448"/>
    </source>
</evidence>
<dbReference type="AlphaFoldDB" id="A0A2D2CYK3"/>
<evidence type="ECO:0000313" key="6">
    <source>
        <dbReference type="EMBL" id="ATQ67784.1"/>
    </source>
</evidence>
<protein>
    <submittedName>
        <fullName evidence="6">ABC transporter ATP-binding protein</fullName>
    </submittedName>
</protein>
<dbReference type="GO" id="GO:0016887">
    <property type="term" value="F:ATP hydrolysis activity"/>
    <property type="evidence" value="ECO:0007669"/>
    <property type="project" value="InterPro"/>
</dbReference>
<dbReference type="InterPro" id="IPR003439">
    <property type="entry name" value="ABC_transporter-like_ATP-bd"/>
</dbReference>
<reference evidence="7" key="1">
    <citation type="submission" date="2017-10" db="EMBL/GenBank/DDBJ databases">
        <title>Completed PacBio SMRT sequence of Methylosinus trichosporium OB3b reveals presence of a third large plasmid.</title>
        <authorList>
            <person name="Charles T.C."/>
            <person name="Lynch M.D.J."/>
            <person name="Heil J.R."/>
            <person name="Cheng J."/>
        </authorList>
    </citation>
    <scope>NUCLEOTIDE SEQUENCE [LARGE SCALE GENOMIC DNA]</scope>
    <source>
        <strain evidence="7">OB3b</strain>
    </source>
</reference>
<evidence type="ECO:0000256" key="4">
    <source>
        <dbReference type="ARBA" id="ARBA00022840"/>
    </source>
</evidence>
<dbReference type="GO" id="GO:0005524">
    <property type="term" value="F:ATP binding"/>
    <property type="evidence" value="ECO:0007669"/>
    <property type="project" value="UniProtKB-KW"/>
</dbReference>
<dbReference type="CDD" id="cd03220">
    <property type="entry name" value="ABC_KpsT_Wzt"/>
    <property type="match status" value="1"/>
</dbReference>
<dbReference type="Proteomes" id="UP000230709">
    <property type="component" value="Chromosome"/>
</dbReference>
<dbReference type="SUPFAM" id="SSF52540">
    <property type="entry name" value="P-loop containing nucleoside triphosphate hydrolases"/>
    <property type="match status" value="1"/>
</dbReference>
<dbReference type="PROSITE" id="PS50893">
    <property type="entry name" value="ABC_TRANSPORTER_2"/>
    <property type="match status" value="1"/>
</dbReference>
<keyword evidence="7" id="KW-1185">Reference proteome</keyword>
<keyword evidence="4 6" id="KW-0067">ATP-binding</keyword>
<dbReference type="GO" id="GO:0140359">
    <property type="term" value="F:ABC-type transporter activity"/>
    <property type="evidence" value="ECO:0007669"/>
    <property type="project" value="InterPro"/>
</dbReference>
<dbReference type="InterPro" id="IPR027417">
    <property type="entry name" value="P-loop_NTPase"/>
</dbReference>
<dbReference type="InterPro" id="IPR015860">
    <property type="entry name" value="ABC_transpr_TagH-like"/>
</dbReference>
<dbReference type="SMART" id="SM00382">
    <property type="entry name" value="AAA"/>
    <property type="match status" value="1"/>
</dbReference>
<evidence type="ECO:0000259" key="5">
    <source>
        <dbReference type="PROSITE" id="PS50893"/>
    </source>
</evidence>
<dbReference type="RefSeq" id="WP_003611130.1">
    <property type="nucleotide sequence ID" value="NZ_ADVE02000001.1"/>
</dbReference>
<dbReference type="EMBL" id="CP023737">
    <property type="protein sequence ID" value="ATQ67784.1"/>
    <property type="molecule type" value="Genomic_DNA"/>
</dbReference>
<keyword evidence="2" id="KW-0813">Transport</keyword>
<dbReference type="STRING" id="595536.GCA_000178815_03620"/>
<feature type="domain" description="ABC transporter" evidence="5">
    <location>
        <begin position="2"/>
        <end position="217"/>
    </location>
</feature>
<dbReference type="KEGG" id="mtw:CQW49_07660"/>
<keyword evidence="3" id="KW-0547">Nucleotide-binding</keyword>
<name>A0A2D2CYK3_METT3</name>
<comment type="similarity">
    <text evidence="1">Belongs to the ABC transporter superfamily.</text>
</comment>
<dbReference type="InterPro" id="IPR003593">
    <property type="entry name" value="AAA+_ATPase"/>
</dbReference>
<dbReference type="Pfam" id="PF00005">
    <property type="entry name" value="ABC_tran"/>
    <property type="match status" value="1"/>
</dbReference>